<dbReference type="InterPro" id="IPR000757">
    <property type="entry name" value="Beta-glucanase-like"/>
</dbReference>
<dbReference type="Gene3D" id="2.60.120.200">
    <property type="match status" value="2"/>
</dbReference>
<gene>
    <name evidence="2" type="ORF">ONZ51_g3321</name>
</gene>
<proteinExistence type="predicted"/>
<accession>A0AAD7XE26</accession>
<name>A0AAD7XE26_9APHY</name>
<dbReference type="GO" id="GO:0009251">
    <property type="term" value="P:glucan catabolic process"/>
    <property type="evidence" value="ECO:0007669"/>
    <property type="project" value="TreeGrafter"/>
</dbReference>
<feature type="domain" description="GH16" evidence="1">
    <location>
        <begin position="16"/>
        <end position="313"/>
    </location>
</feature>
<organism evidence="2 3">
    <name type="scientific">Trametes cubensis</name>
    <dbReference type="NCBI Taxonomy" id="1111947"/>
    <lineage>
        <taxon>Eukaryota</taxon>
        <taxon>Fungi</taxon>
        <taxon>Dikarya</taxon>
        <taxon>Basidiomycota</taxon>
        <taxon>Agaricomycotina</taxon>
        <taxon>Agaricomycetes</taxon>
        <taxon>Polyporales</taxon>
        <taxon>Polyporaceae</taxon>
        <taxon>Trametes</taxon>
    </lineage>
</organism>
<evidence type="ECO:0000313" key="3">
    <source>
        <dbReference type="Proteomes" id="UP001215151"/>
    </source>
</evidence>
<reference evidence="2" key="1">
    <citation type="submission" date="2022-11" db="EMBL/GenBank/DDBJ databases">
        <title>Genome Sequence of Cubamyces cubensis.</title>
        <authorList>
            <person name="Buettner E."/>
        </authorList>
    </citation>
    <scope>NUCLEOTIDE SEQUENCE</scope>
    <source>
        <strain evidence="2">MPL-01</strain>
    </source>
</reference>
<dbReference type="SUPFAM" id="SSF49899">
    <property type="entry name" value="Concanavalin A-like lectins/glucanases"/>
    <property type="match status" value="1"/>
</dbReference>
<dbReference type="EMBL" id="JAPEVG010000057">
    <property type="protein sequence ID" value="KAJ8488856.1"/>
    <property type="molecule type" value="Genomic_DNA"/>
</dbReference>
<dbReference type="GO" id="GO:0004553">
    <property type="term" value="F:hydrolase activity, hydrolyzing O-glycosyl compounds"/>
    <property type="evidence" value="ECO:0007669"/>
    <property type="project" value="InterPro"/>
</dbReference>
<evidence type="ECO:0000313" key="2">
    <source>
        <dbReference type="EMBL" id="KAJ8488856.1"/>
    </source>
</evidence>
<dbReference type="Pfam" id="PF26113">
    <property type="entry name" value="GH16_XgeA"/>
    <property type="match status" value="2"/>
</dbReference>
<sequence length="379" mass="39422">MAAVPAVPVVPVPAPPVVPGMPAPPAAPAAPAAPVAGGAPVVPATNVTFNLARDYSGQNFFNGWDFYGSWDNLTLSNVWWVDQPTATTDQLAYINPAGNAILRVDNTTNVPDQGANTRRNTVRITSHDFYDFGSLWVFDAKHVPYGCTVWPAFWTKGPVWPDNGEIDILEAVNLMTYNQMAIHTTDGCLTSNQIQQSGELGADDCASNSGCTVKELKPNSYGDDFNNAGGGVWATKFDIDGIAIWFWSCDITKFFTPQQLVIDIALCGVWAGPTGNYQQTCPGVCDVSGPGSPAFDKAWFEIQYVRAYTTGVVPTPTPSAASGAAGSATATSAATAISGQQAHGGSSSGAAGARTRGRSAGAVAVALSVVAGVLLAISA</sequence>
<dbReference type="PANTHER" id="PTHR10963:SF24">
    <property type="entry name" value="GLYCOSIDASE C21B10.07-RELATED"/>
    <property type="match status" value="1"/>
</dbReference>
<dbReference type="Proteomes" id="UP001215151">
    <property type="component" value="Unassembled WGS sequence"/>
</dbReference>
<comment type="caution">
    <text evidence="2">The sequence shown here is derived from an EMBL/GenBank/DDBJ whole genome shotgun (WGS) entry which is preliminary data.</text>
</comment>
<dbReference type="InterPro" id="IPR013320">
    <property type="entry name" value="ConA-like_dom_sf"/>
</dbReference>
<protein>
    <recommendedName>
        <fullName evidence="1">GH16 domain-containing protein</fullName>
    </recommendedName>
</protein>
<dbReference type="InterPro" id="IPR050546">
    <property type="entry name" value="Glycosyl_Hydrlase_16"/>
</dbReference>
<evidence type="ECO:0000259" key="1">
    <source>
        <dbReference type="PROSITE" id="PS51762"/>
    </source>
</evidence>
<dbReference type="PANTHER" id="PTHR10963">
    <property type="entry name" value="GLYCOSYL HYDROLASE-RELATED"/>
    <property type="match status" value="1"/>
</dbReference>
<keyword evidence="3" id="KW-1185">Reference proteome</keyword>
<dbReference type="PROSITE" id="PS51762">
    <property type="entry name" value="GH16_2"/>
    <property type="match status" value="1"/>
</dbReference>
<dbReference type="AlphaFoldDB" id="A0AAD7XE26"/>